<sequence length="186" mass="21143">MRKTLYLALEERLKQIVFVDGEPTFEPDADKRKGKRPVFQHFDMWNENILQLVKQRPFATPALLVEYDPIRWNYGGHKVREADILMRLHVVTATAATAEAGGRYQDKALERFDIINGVTQALLSFSFDDGVRQAGTFRQAESATDHNHEQVCDDIESWVAFCRDASGCKIPGTASSVQRFELRPGQ</sequence>
<name>I3YJJ7_ALIFI</name>
<dbReference type="PATRIC" id="fig|679935.3.peg.735"/>
<evidence type="ECO:0000313" key="1">
    <source>
        <dbReference type="EMBL" id="AFL77165.1"/>
    </source>
</evidence>
<dbReference type="HOGENOM" id="CLU_124820_0_0_10"/>
<accession>I3YJJ7</accession>
<dbReference type="KEGG" id="afd:Alfi_0791"/>
<gene>
    <name evidence="1" type="ordered locus">Alfi_0791</name>
</gene>
<dbReference type="eggNOG" id="ENOG5033V5Z">
    <property type="taxonomic scope" value="Bacteria"/>
</dbReference>
<dbReference type="Proteomes" id="UP000006052">
    <property type="component" value="Chromosome"/>
</dbReference>
<reference evidence="2" key="1">
    <citation type="journal article" date="2013" name="Stand. Genomic Sci.">
        <title>Complete genome sequence of the bile-resistant pigment-producing anaerobe Alistipes finegoldii type strain (AHN2437(T)).</title>
        <authorList>
            <person name="Mavromatis K."/>
            <person name="Stackebrandt E."/>
            <person name="Munk C."/>
            <person name="Lapidus A."/>
            <person name="Nolan M."/>
            <person name="Lucas S."/>
            <person name="Hammon N."/>
            <person name="Deshpande S."/>
            <person name="Cheng J.F."/>
            <person name="Tapia R."/>
            <person name="Goodwin L.A."/>
            <person name="Pitluck S."/>
            <person name="Liolios K."/>
            <person name="Pagani I."/>
            <person name="Ivanova N."/>
            <person name="Mikhailova N."/>
            <person name="Huntemann M."/>
            <person name="Pati A."/>
            <person name="Chen A."/>
            <person name="Palaniappan K."/>
            <person name="Land M."/>
            <person name="Hauser L."/>
            <person name="Rohde M."/>
            <person name="Gronow S."/>
            <person name="Goker M."/>
            <person name="Detter J.C."/>
            <person name="Bristow J."/>
            <person name="Eisen J.A."/>
            <person name="Markowitz V."/>
            <person name="Hugenholtz P."/>
            <person name="Kyrpides N.C."/>
            <person name="Klenk H.P."/>
            <person name="Woyke T."/>
        </authorList>
    </citation>
    <scope>NUCLEOTIDE SEQUENCE</scope>
    <source>
        <strain evidence="2">DSM 17242 / JCM 16770 / AHN 2437 / CCUG 46020 / CIP 107999</strain>
    </source>
</reference>
<dbReference type="STRING" id="679935.Alfi_0791"/>
<dbReference type="AlphaFoldDB" id="I3YJJ7"/>
<organism evidence="1 2">
    <name type="scientific">Alistipes finegoldii (strain DSM 17242 / JCM 16770 / CCUG 46020 / CIP 107999 / KCTC 15236 / AHN 2437)</name>
    <dbReference type="NCBI Taxonomy" id="679935"/>
    <lineage>
        <taxon>Bacteria</taxon>
        <taxon>Pseudomonadati</taxon>
        <taxon>Bacteroidota</taxon>
        <taxon>Bacteroidia</taxon>
        <taxon>Bacteroidales</taxon>
        <taxon>Rikenellaceae</taxon>
        <taxon>Alistipes</taxon>
    </lineage>
</organism>
<dbReference type="RefSeq" id="WP_014774849.1">
    <property type="nucleotide sequence ID" value="NC_018011.1"/>
</dbReference>
<dbReference type="EMBL" id="CP003274">
    <property type="protein sequence ID" value="AFL77165.1"/>
    <property type="molecule type" value="Genomic_DNA"/>
</dbReference>
<proteinExistence type="predicted"/>
<protein>
    <submittedName>
        <fullName evidence="1">Uncharacterized protein</fullName>
    </submittedName>
</protein>
<evidence type="ECO:0000313" key="2">
    <source>
        <dbReference type="Proteomes" id="UP000006052"/>
    </source>
</evidence>